<comment type="catalytic activity">
    <reaction evidence="7 8">
        <text>adenosine(34) in tRNA + H2O + H(+) = inosine(34) in tRNA + NH4(+)</text>
        <dbReference type="Rhea" id="RHEA:43168"/>
        <dbReference type="Rhea" id="RHEA-COMP:10373"/>
        <dbReference type="Rhea" id="RHEA-COMP:10374"/>
        <dbReference type="ChEBI" id="CHEBI:15377"/>
        <dbReference type="ChEBI" id="CHEBI:15378"/>
        <dbReference type="ChEBI" id="CHEBI:28938"/>
        <dbReference type="ChEBI" id="CHEBI:74411"/>
        <dbReference type="ChEBI" id="CHEBI:82852"/>
        <dbReference type="EC" id="3.5.4.33"/>
    </reaction>
</comment>
<evidence type="ECO:0000259" key="9">
    <source>
        <dbReference type="PROSITE" id="PS51747"/>
    </source>
</evidence>
<keyword evidence="4 8" id="KW-0479">Metal-binding</keyword>
<keyword evidence="3 8" id="KW-0819">tRNA processing</keyword>
<dbReference type="InterPro" id="IPR016193">
    <property type="entry name" value="Cytidine_deaminase-like"/>
</dbReference>
<dbReference type="Gene3D" id="3.40.140.10">
    <property type="entry name" value="Cytidine Deaminase, domain 2"/>
    <property type="match status" value="1"/>
</dbReference>
<dbReference type="InterPro" id="IPR028883">
    <property type="entry name" value="tRNA_aden_deaminase"/>
</dbReference>
<evidence type="ECO:0000256" key="1">
    <source>
        <dbReference type="ARBA" id="ARBA00010669"/>
    </source>
</evidence>
<evidence type="ECO:0000256" key="2">
    <source>
        <dbReference type="ARBA" id="ARBA00011738"/>
    </source>
</evidence>
<organism evidence="10 11">
    <name type="scientific">Nitrospirillum iridis</name>
    <dbReference type="NCBI Taxonomy" id="765888"/>
    <lineage>
        <taxon>Bacteria</taxon>
        <taxon>Pseudomonadati</taxon>
        <taxon>Pseudomonadota</taxon>
        <taxon>Alphaproteobacteria</taxon>
        <taxon>Rhodospirillales</taxon>
        <taxon>Azospirillaceae</taxon>
        <taxon>Nitrospirillum</taxon>
    </lineage>
</organism>
<dbReference type="PANTHER" id="PTHR11079:SF202">
    <property type="entry name" value="TRNA-SPECIFIC ADENOSINE DEAMINASE"/>
    <property type="match status" value="1"/>
</dbReference>
<dbReference type="GO" id="GO:0002100">
    <property type="term" value="P:tRNA wobble adenosine to inosine editing"/>
    <property type="evidence" value="ECO:0007669"/>
    <property type="project" value="UniProtKB-UniRule"/>
</dbReference>
<dbReference type="GO" id="GO:0008270">
    <property type="term" value="F:zinc ion binding"/>
    <property type="evidence" value="ECO:0007669"/>
    <property type="project" value="UniProtKB-UniRule"/>
</dbReference>
<comment type="subunit">
    <text evidence="2 8">Homodimer.</text>
</comment>
<feature type="binding site" evidence="8">
    <location>
        <position position="82"/>
    </location>
    <ligand>
        <name>Zn(2+)</name>
        <dbReference type="ChEBI" id="CHEBI:29105"/>
        <note>catalytic</note>
    </ligand>
</feature>
<evidence type="ECO:0000256" key="7">
    <source>
        <dbReference type="ARBA" id="ARBA00048045"/>
    </source>
</evidence>
<dbReference type="PROSITE" id="PS00903">
    <property type="entry name" value="CYT_DCMP_DEAMINASES_1"/>
    <property type="match status" value="1"/>
</dbReference>
<dbReference type="GO" id="GO:0052717">
    <property type="term" value="F:tRNA-specific adenosine-34 deaminase activity"/>
    <property type="evidence" value="ECO:0007669"/>
    <property type="project" value="UniProtKB-UniRule"/>
</dbReference>
<dbReference type="Proteomes" id="UP000539175">
    <property type="component" value="Unassembled WGS sequence"/>
</dbReference>
<evidence type="ECO:0000256" key="3">
    <source>
        <dbReference type="ARBA" id="ARBA00022694"/>
    </source>
</evidence>
<evidence type="ECO:0000256" key="6">
    <source>
        <dbReference type="ARBA" id="ARBA00022833"/>
    </source>
</evidence>
<evidence type="ECO:0000256" key="4">
    <source>
        <dbReference type="ARBA" id="ARBA00022723"/>
    </source>
</evidence>
<keyword evidence="11" id="KW-1185">Reference proteome</keyword>
<comment type="caution">
    <text evidence="10">The sequence shown here is derived from an EMBL/GenBank/DDBJ whole genome shotgun (WGS) entry which is preliminary data.</text>
</comment>
<feature type="binding site" evidence="8">
    <location>
        <position position="115"/>
    </location>
    <ligand>
        <name>Zn(2+)</name>
        <dbReference type="ChEBI" id="CHEBI:29105"/>
        <note>catalytic</note>
    </ligand>
</feature>
<gene>
    <name evidence="8" type="primary">tadA</name>
    <name evidence="10" type="ORF">FHS74_000098</name>
</gene>
<keyword evidence="6 8" id="KW-0862">Zinc</keyword>
<dbReference type="InterPro" id="IPR016192">
    <property type="entry name" value="APOBEC/CMP_deaminase_Zn-bd"/>
</dbReference>
<dbReference type="AlphaFoldDB" id="A0A7X0AUU9"/>
<comment type="cofactor">
    <cofactor evidence="8">
        <name>Zn(2+)</name>
        <dbReference type="ChEBI" id="CHEBI:29105"/>
    </cofactor>
    <text evidence="8">Binds 1 zinc ion per subunit.</text>
</comment>
<proteinExistence type="inferred from homology"/>
<dbReference type="InterPro" id="IPR002125">
    <property type="entry name" value="CMP_dCMP_dom"/>
</dbReference>
<accession>A0A7X0AUU9</accession>
<sequence>MTDASPARLTVRRAVPQAGAMLSPRPEPLIDSSPMERAFAEAASAAARGEVPVGAVIVDPATGAILAAASNRTEELADPTAHAEVLAIRAACATVGQPRLPGLDLYVTLEPCALCAAAISFARLRRVYFGAYDPKGGAVEHGPRFFSQPTCHHAPETYGGLQERRAGALLRDFFKERR</sequence>
<dbReference type="HAMAP" id="MF_00972">
    <property type="entry name" value="tRNA_aden_deaminase"/>
    <property type="match status" value="1"/>
</dbReference>
<dbReference type="PROSITE" id="PS51747">
    <property type="entry name" value="CYT_DCMP_DEAMINASES_2"/>
    <property type="match status" value="1"/>
</dbReference>
<comment type="function">
    <text evidence="8">Catalyzes the deamination of adenosine to inosine at the wobble position 34 of tRNA(Arg2).</text>
</comment>
<feature type="binding site" evidence="8">
    <location>
        <position position="112"/>
    </location>
    <ligand>
        <name>Zn(2+)</name>
        <dbReference type="ChEBI" id="CHEBI:29105"/>
        <note>catalytic</note>
    </ligand>
</feature>
<keyword evidence="5 8" id="KW-0378">Hydrolase</keyword>
<feature type="domain" description="CMP/dCMP-type deaminase" evidence="9">
    <location>
        <begin position="29"/>
        <end position="140"/>
    </location>
</feature>
<dbReference type="Pfam" id="PF00383">
    <property type="entry name" value="dCMP_cyt_deam_1"/>
    <property type="match status" value="1"/>
</dbReference>
<dbReference type="CDD" id="cd01285">
    <property type="entry name" value="nucleoside_deaminase"/>
    <property type="match status" value="1"/>
</dbReference>
<dbReference type="SUPFAM" id="SSF53927">
    <property type="entry name" value="Cytidine deaminase-like"/>
    <property type="match status" value="1"/>
</dbReference>
<reference evidence="10 11" key="1">
    <citation type="submission" date="2020-08" db="EMBL/GenBank/DDBJ databases">
        <title>Genomic Encyclopedia of Type Strains, Phase IV (KMG-IV): sequencing the most valuable type-strain genomes for metagenomic binning, comparative biology and taxonomic classification.</title>
        <authorList>
            <person name="Goeker M."/>
        </authorList>
    </citation>
    <scope>NUCLEOTIDE SEQUENCE [LARGE SCALE GENOMIC DNA]</scope>
    <source>
        <strain evidence="10 11">DSM 22198</strain>
    </source>
</reference>
<dbReference type="EC" id="3.5.4.33" evidence="8"/>
<comment type="similarity">
    <text evidence="1">Belongs to the cytidine and deoxycytidylate deaminase family. ADAT2 subfamily.</text>
</comment>
<evidence type="ECO:0000313" key="10">
    <source>
        <dbReference type="EMBL" id="MBB6249565.1"/>
    </source>
</evidence>
<feature type="active site" description="Proton donor" evidence="8">
    <location>
        <position position="84"/>
    </location>
</feature>
<dbReference type="PANTHER" id="PTHR11079">
    <property type="entry name" value="CYTOSINE DEAMINASE FAMILY MEMBER"/>
    <property type="match status" value="1"/>
</dbReference>
<evidence type="ECO:0000256" key="5">
    <source>
        <dbReference type="ARBA" id="ARBA00022801"/>
    </source>
</evidence>
<name>A0A7X0AUU9_9PROT</name>
<evidence type="ECO:0000256" key="8">
    <source>
        <dbReference type="HAMAP-Rule" id="MF_00972"/>
    </source>
</evidence>
<evidence type="ECO:0000313" key="11">
    <source>
        <dbReference type="Proteomes" id="UP000539175"/>
    </source>
</evidence>
<dbReference type="EMBL" id="JACIIZ010000001">
    <property type="protein sequence ID" value="MBB6249565.1"/>
    <property type="molecule type" value="Genomic_DNA"/>
</dbReference>
<protein>
    <recommendedName>
        <fullName evidence="8">tRNA-specific adenosine deaminase</fullName>
        <ecNumber evidence="8">3.5.4.33</ecNumber>
    </recommendedName>
</protein>